<proteinExistence type="predicted"/>
<sequence length="334" mass="37646">MSQNMMTSDFAKLGVDQIWPDVISGLFRVYYARSCPALTPRHQEMDNTSLIEGMTEAFLARYIAAVSLVIIVYDHLLTLDREVLSMWRSRDRGLAPKIIWALNRYFSEAIVAYIAYVFSGTAAGLDDAAYAVAKLCDRFVWVFAVSSTLFISTTHFIIVLRLFNLWGPQKRTAAILISGFVIALATALGLVVYIILQVKMHYLPPPFHTCFFLYLPKSLPSFLAIWLGFDTFLFIVAFYNALERPHRTNVEVIDIVLREGALLLLAAFGIRLIPLVLTIVGNPVQAFGSMNILWVVDSIVSSRIHLRVEDLRHLKFPTHPEGLGLELQGMDDDD</sequence>
<dbReference type="EMBL" id="LATX01001851">
    <property type="protein sequence ID" value="KTB37352.1"/>
    <property type="molecule type" value="Genomic_DNA"/>
</dbReference>
<feature type="domain" description="DUF6533" evidence="2">
    <location>
        <begin position="62"/>
        <end position="106"/>
    </location>
</feature>
<feature type="transmembrane region" description="Helical" evidence="1">
    <location>
        <begin position="59"/>
        <end position="77"/>
    </location>
</feature>
<feature type="transmembrane region" description="Helical" evidence="1">
    <location>
        <begin position="262"/>
        <end position="280"/>
    </location>
</feature>
<feature type="transmembrane region" description="Helical" evidence="1">
    <location>
        <begin position="139"/>
        <end position="163"/>
    </location>
</feature>
<dbReference type="eggNOG" id="ENOG502RD3K">
    <property type="taxonomic scope" value="Eukaryota"/>
</dbReference>
<evidence type="ECO:0000256" key="1">
    <source>
        <dbReference type="SAM" id="Phobius"/>
    </source>
</evidence>
<feature type="transmembrane region" description="Helical" evidence="1">
    <location>
        <begin position="223"/>
        <end position="242"/>
    </location>
</feature>
<dbReference type="Proteomes" id="UP000054988">
    <property type="component" value="Unassembled WGS sequence"/>
</dbReference>
<organism evidence="3 4">
    <name type="scientific">Moniliophthora roreri</name>
    <name type="common">Frosty pod rot fungus</name>
    <name type="synonym">Monilia roreri</name>
    <dbReference type="NCBI Taxonomy" id="221103"/>
    <lineage>
        <taxon>Eukaryota</taxon>
        <taxon>Fungi</taxon>
        <taxon>Dikarya</taxon>
        <taxon>Basidiomycota</taxon>
        <taxon>Agaricomycotina</taxon>
        <taxon>Agaricomycetes</taxon>
        <taxon>Agaricomycetidae</taxon>
        <taxon>Agaricales</taxon>
        <taxon>Marasmiineae</taxon>
        <taxon>Marasmiaceae</taxon>
        <taxon>Moniliophthora</taxon>
    </lineage>
</organism>
<dbReference type="AlphaFoldDB" id="A0A0W0FM24"/>
<keyword evidence="1" id="KW-1133">Transmembrane helix</keyword>
<reference evidence="3 4" key="1">
    <citation type="submission" date="2015-12" db="EMBL/GenBank/DDBJ databases">
        <title>Draft genome sequence of Moniliophthora roreri, the causal agent of frosty pod rot of cacao.</title>
        <authorList>
            <person name="Aime M.C."/>
            <person name="Diaz-Valderrama J.R."/>
            <person name="Kijpornyongpan T."/>
            <person name="Phillips-Mora W."/>
        </authorList>
    </citation>
    <scope>NUCLEOTIDE SEQUENCE [LARGE SCALE GENOMIC DNA]</scope>
    <source>
        <strain evidence="3 4">MCA 2952</strain>
    </source>
</reference>
<protein>
    <recommendedName>
        <fullName evidence="2">DUF6533 domain-containing protein</fullName>
    </recommendedName>
</protein>
<comment type="caution">
    <text evidence="3">The sequence shown here is derived from an EMBL/GenBank/DDBJ whole genome shotgun (WGS) entry which is preliminary data.</text>
</comment>
<feature type="transmembrane region" description="Helical" evidence="1">
    <location>
        <begin position="175"/>
        <end position="196"/>
    </location>
</feature>
<feature type="transmembrane region" description="Helical" evidence="1">
    <location>
        <begin position="98"/>
        <end position="119"/>
    </location>
</feature>
<keyword evidence="1" id="KW-0812">Transmembrane</keyword>
<evidence type="ECO:0000259" key="2">
    <source>
        <dbReference type="Pfam" id="PF20151"/>
    </source>
</evidence>
<accession>A0A0W0FM24</accession>
<name>A0A0W0FM24_MONRR</name>
<gene>
    <name evidence="3" type="ORF">WG66_10091</name>
</gene>
<dbReference type="InterPro" id="IPR045340">
    <property type="entry name" value="DUF6533"/>
</dbReference>
<evidence type="ECO:0000313" key="3">
    <source>
        <dbReference type="EMBL" id="KTB37352.1"/>
    </source>
</evidence>
<evidence type="ECO:0000313" key="4">
    <source>
        <dbReference type="Proteomes" id="UP000054988"/>
    </source>
</evidence>
<dbReference type="Pfam" id="PF20151">
    <property type="entry name" value="DUF6533"/>
    <property type="match status" value="1"/>
</dbReference>
<keyword evidence="1" id="KW-0472">Membrane</keyword>